<evidence type="ECO:0000256" key="1">
    <source>
        <dbReference type="ARBA" id="ARBA00022801"/>
    </source>
</evidence>
<name>A0A2Z6DWI2_HYDTE</name>
<dbReference type="Pfam" id="PF00271">
    <property type="entry name" value="Helicase_C"/>
    <property type="match status" value="1"/>
</dbReference>
<evidence type="ECO:0000313" key="4">
    <source>
        <dbReference type="EMBL" id="BBD76797.1"/>
    </source>
</evidence>
<dbReference type="GO" id="GO:0004386">
    <property type="term" value="F:helicase activity"/>
    <property type="evidence" value="ECO:0007669"/>
    <property type="project" value="UniProtKB-KW"/>
</dbReference>
<feature type="domain" description="Helicase ATP-binding" evidence="2">
    <location>
        <begin position="540"/>
        <end position="700"/>
    </location>
</feature>
<dbReference type="SUPFAM" id="SSF52540">
    <property type="entry name" value="P-loop containing nucleoside triphosphate hydrolases"/>
    <property type="match status" value="2"/>
</dbReference>
<proteinExistence type="predicted"/>
<dbReference type="GO" id="GO:0016787">
    <property type="term" value="F:hydrolase activity"/>
    <property type="evidence" value="ECO:0007669"/>
    <property type="project" value="UniProtKB-KW"/>
</dbReference>
<sequence>MAGELGHLVHLFLHGPQAQQPKKGASASPRPARESLAFAQLERIAEAQTEPPTDGERLVFDVDVIHHEVRWSAWRTRAHKRDAHRLIRGTAVSWEARHLLVGLEGHLTLADLYGLLFAEATQVSAMLSVPQWLGEALKAIVASGRAYWGDHTYGLPLTWSETQPVLGWQWREDARGRFCGAYRIPDELEGCLLITNTWPWHYLCPRTRRVGAFALPEGVSWAQFAQLQTLPAIPPEVVDPFARRWREVLPAELPPPKPVAQISVPDAPRFLLHLTTSDGGQRQIEPQVVYGPVTVFADGTLSHPFGEAVLTVPKRRRDRERVWFDAVALFAGEPRAVATEYRRLTPRWSAAQWLELRDQPPAALAEFDPSIVSEPDFWPETVEARFTEVKLMPLVDEPDWFEWQGNVILDESTRVPVETIAAEVFARYGADGWPEALIFDLPGTTNRCARVPLAPLEPVLRVAAELLSREPHRKGRARVSRFDVALLEAIPEPLWPEKPPAFASMLDELHTHGGPAPVEIPATLTVALRPYQHQGVAWLQFWRRHRLHGILADDMGLGKTLQALTHLEIERLAGRLTAPALVVAPTSLIGNWLRETARFAPELRVAAWHGAERDNTLATLGAHHLVVTSYALLWRDIERLRAQRWSVVILDEAQAIKNPRARVAQCARQLFAEQRLCLTGTPMENHLGELWALFDFLMPGFLGPRESFTRHYRTPIEKHHDTERLALLRRRIRPFLLRRTKAEVAQELPPKSEIVESVILGEKQAKIYEAIRIAMEARVRQALAEKGLAKSQITVLDALLKLRQCCCDPTLVDAPQAKRVDESAKLDWLDATLPELVEEGRKVLIFSQFVQLLKRVEARLAAQGIPYAMLTGTTRRRDEVVARFQRGEVPVFLISLKAGGTGLNLTEADTVILLDPWWNPAVEAQAIDRAHRIGQDKPVFIYKLICANTVEEQILKLQAQKAALAAAATGSEGQGGWTLTEAEIAALFAVTPVGGREAR</sequence>
<reference evidence="4 5" key="1">
    <citation type="submission" date="2018-04" db="EMBL/GenBank/DDBJ databases">
        <title>Complete genome sequence of Hydrogenophilus thermoluteolus TH-1.</title>
        <authorList>
            <person name="Arai H."/>
        </authorList>
    </citation>
    <scope>NUCLEOTIDE SEQUENCE [LARGE SCALE GENOMIC DNA]</scope>
    <source>
        <strain evidence="4 5">TH-1</strain>
    </source>
</reference>
<dbReference type="Gene3D" id="3.40.50.10810">
    <property type="entry name" value="Tandem AAA-ATPase domain"/>
    <property type="match status" value="1"/>
</dbReference>
<keyword evidence="4" id="KW-0067">ATP-binding</keyword>
<dbReference type="InterPro" id="IPR038718">
    <property type="entry name" value="SNF2-like_sf"/>
</dbReference>
<evidence type="ECO:0000259" key="2">
    <source>
        <dbReference type="PROSITE" id="PS51192"/>
    </source>
</evidence>
<dbReference type="SMART" id="SM00490">
    <property type="entry name" value="HELICc"/>
    <property type="match status" value="1"/>
</dbReference>
<gene>
    <name evidence="4" type="ORF">HPTL_0529</name>
</gene>
<protein>
    <submittedName>
        <fullName evidence="4">Helicase</fullName>
    </submittedName>
</protein>
<dbReference type="PROSITE" id="PS51194">
    <property type="entry name" value="HELICASE_CTER"/>
    <property type="match status" value="1"/>
</dbReference>
<dbReference type="AlphaFoldDB" id="A0A2Z6DWI2"/>
<dbReference type="OrthoDB" id="5287023at2"/>
<dbReference type="Proteomes" id="UP000262004">
    <property type="component" value="Chromosome"/>
</dbReference>
<keyword evidence="5" id="KW-1185">Reference proteome</keyword>
<dbReference type="GO" id="GO:0005524">
    <property type="term" value="F:ATP binding"/>
    <property type="evidence" value="ECO:0007669"/>
    <property type="project" value="InterPro"/>
</dbReference>
<dbReference type="KEGG" id="htl:HPTL_0529"/>
<dbReference type="PROSITE" id="PS51192">
    <property type="entry name" value="HELICASE_ATP_BIND_1"/>
    <property type="match status" value="1"/>
</dbReference>
<dbReference type="EMBL" id="AP018558">
    <property type="protein sequence ID" value="BBD76797.1"/>
    <property type="molecule type" value="Genomic_DNA"/>
</dbReference>
<dbReference type="InterPro" id="IPR049730">
    <property type="entry name" value="SNF2/RAD54-like_C"/>
</dbReference>
<accession>A0A2Z6DWI2</accession>
<organism evidence="4 5">
    <name type="scientific">Hydrogenophilus thermoluteolus</name>
    <name type="common">Pseudomonas hydrogenothermophila</name>
    <dbReference type="NCBI Taxonomy" id="297"/>
    <lineage>
        <taxon>Bacteria</taxon>
        <taxon>Pseudomonadati</taxon>
        <taxon>Pseudomonadota</taxon>
        <taxon>Hydrogenophilia</taxon>
        <taxon>Hydrogenophilales</taxon>
        <taxon>Hydrogenophilaceae</taxon>
        <taxon>Hydrogenophilus</taxon>
    </lineage>
</organism>
<dbReference type="InterPro" id="IPR001650">
    <property type="entry name" value="Helicase_C-like"/>
</dbReference>
<dbReference type="InterPro" id="IPR000330">
    <property type="entry name" value="SNF2_N"/>
</dbReference>
<dbReference type="CDD" id="cd18793">
    <property type="entry name" value="SF2_C_SNF"/>
    <property type="match status" value="1"/>
</dbReference>
<dbReference type="Gene3D" id="3.40.50.300">
    <property type="entry name" value="P-loop containing nucleotide triphosphate hydrolases"/>
    <property type="match status" value="1"/>
</dbReference>
<dbReference type="RefSeq" id="WP_119334608.1">
    <property type="nucleotide sequence ID" value="NZ_AP018558.1"/>
</dbReference>
<keyword evidence="4" id="KW-0347">Helicase</keyword>
<evidence type="ECO:0000313" key="5">
    <source>
        <dbReference type="Proteomes" id="UP000262004"/>
    </source>
</evidence>
<dbReference type="InterPro" id="IPR014001">
    <property type="entry name" value="Helicase_ATP-bd"/>
</dbReference>
<dbReference type="InterPro" id="IPR027417">
    <property type="entry name" value="P-loop_NTPase"/>
</dbReference>
<dbReference type="PANTHER" id="PTHR10799">
    <property type="entry name" value="SNF2/RAD54 HELICASE FAMILY"/>
    <property type="match status" value="1"/>
</dbReference>
<dbReference type="SMART" id="SM00487">
    <property type="entry name" value="DEXDc"/>
    <property type="match status" value="1"/>
</dbReference>
<dbReference type="Pfam" id="PF00176">
    <property type="entry name" value="SNF2-rel_dom"/>
    <property type="match status" value="1"/>
</dbReference>
<feature type="domain" description="Helicase C-terminal" evidence="3">
    <location>
        <begin position="828"/>
        <end position="975"/>
    </location>
</feature>
<evidence type="ECO:0000259" key="3">
    <source>
        <dbReference type="PROSITE" id="PS51194"/>
    </source>
</evidence>
<keyword evidence="4" id="KW-0547">Nucleotide-binding</keyword>
<keyword evidence="1" id="KW-0378">Hydrolase</keyword>
<dbReference type="CDD" id="cd18012">
    <property type="entry name" value="DEXQc_arch_SWI2_SNF2"/>
    <property type="match status" value="1"/>
</dbReference>